<gene>
    <name evidence="3" type="ORF">P775_13860</name>
</gene>
<dbReference type="InterPro" id="IPR022537">
    <property type="entry name" value="TRSP_dom"/>
</dbReference>
<evidence type="ECO:0000259" key="1">
    <source>
        <dbReference type="Pfam" id="PF12500"/>
    </source>
</evidence>
<dbReference type="InterPro" id="IPR029057">
    <property type="entry name" value="PRTase-like"/>
</dbReference>
<dbReference type="Pfam" id="PF15609">
    <property type="entry name" value="PRTase_2"/>
    <property type="match status" value="1"/>
</dbReference>
<dbReference type="SUPFAM" id="SSF53271">
    <property type="entry name" value="PRTase-like"/>
    <property type="match status" value="1"/>
</dbReference>
<feature type="domain" description="TRSP" evidence="1">
    <location>
        <begin position="263"/>
        <end position="376"/>
    </location>
</feature>
<dbReference type="AlphaFoldDB" id="A0A2G8RDF1"/>
<dbReference type="OrthoDB" id="56827at2"/>
<reference evidence="3 4" key="1">
    <citation type="submission" date="2013-09" db="EMBL/GenBank/DDBJ databases">
        <title>Genome sequencing of Phaeobacter antarcticus sp. nov. SM1211.</title>
        <authorList>
            <person name="Zhang X.-Y."/>
            <person name="Liu C."/>
            <person name="Chen X.-L."/>
            <person name="Xie B.-B."/>
            <person name="Qin Q.-L."/>
            <person name="Rong J.-C."/>
            <person name="Zhang Y.-Z."/>
        </authorList>
    </citation>
    <scope>NUCLEOTIDE SEQUENCE [LARGE SCALE GENOMIC DNA]</scope>
    <source>
        <strain evidence="3 4">SM1211</strain>
    </source>
</reference>
<comment type="caution">
    <text evidence="3">The sequence shown here is derived from an EMBL/GenBank/DDBJ whole genome shotgun (WGS) entry which is preliminary data.</text>
</comment>
<dbReference type="InterPro" id="IPR041688">
    <property type="entry name" value="PRTase_2"/>
</dbReference>
<protein>
    <recommendedName>
        <fullName evidence="5">Phosphoribosyltransferase domain-containing protein</fullName>
    </recommendedName>
</protein>
<dbReference type="RefSeq" id="WP_099911419.1">
    <property type="nucleotide sequence ID" value="NZ_AWWI01000096.1"/>
</dbReference>
<evidence type="ECO:0000313" key="4">
    <source>
        <dbReference type="Proteomes" id="UP000231259"/>
    </source>
</evidence>
<dbReference type="EMBL" id="AWWI01000096">
    <property type="protein sequence ID" value="PIL19605.1"/>
    <property type="molecule type" value="Genomic_DNA"/>
</dbReference>
<proteinExistence type="predicted"/>
<organism evidence="3 4">
    <name type="scientific">Puniceibacterium antarcticum</name>
    <dbReference type="NCBI Taxonomy" id="1206336"/>
    <lineage>
        <taxon>Bacteria</taxon>
        <taxon>Pseudomonadati</taxon>
        <taxon>Pseudomonadota</taxon>
        <taxon>Alphaproteobacteria</taxon>
        <taxon>Rhodobacterales</taxon>
        <taxon>Paracoccaceae</taxon>
        <taxon>Puniceibacterium</taxon>
    </lineage>
</organism>
<keyword evidence="4" id="KW-1185">Reference proteome</keyword>
<sequence length="408" mass="43281">MKAVPAEMPATTRTYPLKAGALTLRTTPVAGQDLFRIAERINPKRAFLFVSTVLGRHIPVCPLDHRAALRALAAGVSAHLLPGPVFVMGFAETAVGIGAGVFDCLRLSHADRDMGYLTTTRFSASGASDWFTIEESHSHAVDHIILTPRAGVLQHGATATLVLVDDETTTGKTFAELAAGLRAQGLDYGRVVLVTLTDWSDGRATAAVQGIFAGAEVHAVSLQQGAWDWVAKSGWVPSGFPDSCAAICPGWKPDAAQGFGAPRTGIAASDPRQSGADILAHLEDAGCHLPAQGDRVLVVGAGEHVWQPMLAAEALSARGINTRFITTTRSPILQGDTIRHKATFPDHYGQGFWMYMHNVVPADWDRILFFTETSADGLPPALVSWLGRVDVIDGAGRVSVLSAEGQLA</sequence>
<evidence type="ECO:0008006" key="5">
    <source>
        <dbReference type="Google" id="ProtNLM"/>
    </source>
</evidence>
<dbReference type="Pfam" id="PF12500">
    <property type="entry name" value="TRSP"/>
    <property type="match status" value="1"/>
</dbReference>
<name>A0A2G8RDF1_9RHOB</name>
<accession>A0A2G8RDF1</accession>
<dbReference type="PIRSF" id="PIRSF020967">
    <property type="entry name" value="UCP020967"/>
    <property type="match status" value="1"/>
</dbReference>
<dbReference type="InterPro" id="IPR011214">
    <property type="entry name" value="UCP020967"/>
</dbReference>
<dbReference type="Proteomes" id="UP000231259">
    <property type="component" value="Unassembled WGS sequence"/>
</dbReference>
<feature type="domain" description="Orotate phosphoribosyltransferase-like" evidence="2">
    <location>
        <begin position="34"/>
        <end position="225"/>
    </location>
</feature>
<evidence type="ECO:0000313" key="3">
    <source>
        <dbReference type="EMBL" id="PIL19605.1"/>
    </source>
</evidence>
<evidence type="ECO:0000259" key="2">
    <source>
        <dbReference type="Pfam" id="PF15609"/>
    </source>
</evidence>